<dbReference type="GO" id="GO:0008270">
    <property type="term" value="F:zinc ion binding"/>
    <property type="evidence" value="ECO:0007669"/>
    <property type="project" value="InterPro"/>
</dbReference>
<sequence>MSRIDTPALPQAVQERGSLRTLEKGKSQFIGSSSGIYFVNTVRRAFISANTRLSSRLLDTTHPTPEECIVADGEDEQQRTNESSTDASLLPSSFCYGPGIPAGLGRPPQPEVAKRLFMTYFQTWHRFFPFLHGPTILKNMEDLYSSFNQHDAASEPITPRVPMTLSRTLILQCIFNLASLHDSSQLPVASEIQKPTDVLSYLPGLAVKGDLVSIQALFAAGLLLVARMSLRAAAVVSGLLSRAVFLAGLHRCPCRYAKLTADDCDIRKRLFWCIYVFDRYLSQALGHPLGIQDSDIDVCPLNGPELHHPQLFPTVPSSYNDVTSPFSVRSANPPSSQFRDIPISSRQSETGSGRAASEDNSSQKHHRHSSLSFQVQYSRLLGRALELFHKSLHIRSIDSGSILSLQTDINALWNALPSSLQEFDPSSNASTDGNQTQIFSESAHFILLHSQLVLLIHRPRLSLEPSTPEFQSAIQICISEAREIIKIINKQHNAGYALFWPGYLSVTWMAGIVLAFACQLRLYSVEKGKREIAMCLEALLHMSKRWKLAKNCHAVLSDLTEAFQEMEHTAKRPAFDILDSTSNSVHPPSVQDPVGRDSCDGIRPACSRCRSFGSQCTWPTVLKRGPPKGYTKALETRLRETELVLIRLLYSTNDKDLLARAFNDDAQDLVNGQITEHNSSGIGEQKMLALMDHWERFPLRTADNVEQWIEQVTKNSVVQDRVENQPNEEMPELSQAVKPSDNINHQPEADIQSHVGTGDDLSVESPCHGHAVDQDPISQAPMEIASVDIIQAPEPADLADKLQNITTSHGIELPADFKQQFLW</sequence>
<reference evidence="4" key="1">
    <citation type="submission" date="2021-04" db="EMBL/GenBank/DDBJ databases">
        <title>First draft genome resource for Brassicaceae pathogens Fusarium oxysporum f. sp. raphani and Fusarium oxysporum f. sp. rapae.</title>
        <authorList>
            <person name="Asai S."/>
        </authorList>
    </citation>
    <scope>NUCLEOTIDE SEQUENCE</scope>
    <source>
        <strain evidence="4">Tf1262</strain>
    </source>
</reference>
<evidence type="ECO:0000313" key="4">
    <source>
        <dbReference type="EMBL" id="KAG7434086.1"/>
    </source>
</evidence>
<organism evidence="4 5">
    <name type="scientific">Fusarium oxysporum f. sp. raphani</name>
    <dbReference type="NCBI Taxonomy" id="96318"/>
    <lineage>
        <taxon>Eukaryota</taxon>
        <taxon>Fungi</taxon>
        <taxon>Dikarya</taxon>
        <taxon>Ascomycota</taxon>
        <taxon>Pezizomycotina</taxon>
        <taxon>Sordariomycetes</taxon>
        <taxon>Hypocreomycetidae</taxon>
        <taxon>Hypocreales</taxon>
        <taxon>Nectriaceae</taxon>
        <taxon>Fusarium</taxon>
        <taxon>Fusarium oxysporum species complex</taxon>
    </lineage>
</organism>
<dbReference type="GO" id="GO:0006351">
    <property type="term" value="P:DNA-templated transcription"/>
    <property type="evidence" value="ECO:0007669"/>
    <property type="project" value="InterPro"/>
</dbReference>
<dbReference type="PANTHER" id="PTHR46910">
    <property type="entry name" value="TRANSCRIPTION FACTOR PDR1"/>
    <property type="match status" value="1"/>
</dbReference>
<evidence type="ECO:0000313" key="5">
    <source>
        <dbReference type="Proteomes" id="UP000693942"/>
    </source>
</evidence>
<dbReference type="Proteomes" id="UP000693942">
    <property type="component" value="Unassembled WGS sequence"/>
</dbReference>
<feature type="compositionally biased region" description="Polar residues" evidence="2">
    <location>
        <begin position="326"/>
        <end position="351"/>
    </location>
</feature>
<protein>
    <submittedName>
        <fullName evidence="4">Putative transcriptional regulatory protein</fullName>
    </submittedName>
</protein>
<dbReference type="GO" id="GO:0003677">
    <property type="term" value="F:DNA binding"/>
    <property type="evidence" value="ECO:0007669"/>
    <property type="project" value="UniProtKB-KW"/>
</dbReference>
<dbReference type="InterPro" id="IPR007219">
    <property type="entry name" value="XnlR_reg_dom"/>
</dbReference>
<dbReference type="PANTHER" id="PTHR46910:SF9">
    <property type="entry name" value="MISCELLANEOUS ZN(II)2CYS6 TRANSCRIPTION FACTOR (EUROFUNG)"/>
    <property type="match status" value="1"/>
</dbReference>
<feature type="region of interest" description="Disordered" evidence="2">
    <location>
        <begin position="326"/>
        <end position="370"/>
    </location>
</feature>
<dbReference type="InterPro" id="IPR050987">
    <property type="entry name" value="AtrR-like"/>
</dbReference>
<evidence type="ECO:0000256" key="1">
    <source>
        <dbReference type="ARBA" id="ARBA00023242"/>
    </source>
</evidence>
<dbReference type="GO" id="GO:0005634">
    <property type="term" value="C:nucleus"/>
    <property type="evidence" value="ECO:0007669"/>
    <property type="project" value="UniProtKB-SubCell"/>
</dbReference>
<dbReference type="CDD" id="cd12148">
    <property type="entry name" value="fungal_TF_MHR"/>
    <property type="match status" value="1"/>
</dbReference>
<comment type="caution">
    <text evidence="4">The sequence shown here is derived from an EMBL/GenBank/DDBJ whole genome shotgun (WGS) entry which is preliminary data.</text>
</comment>
<dbReference type="InterPro" id="IPR001138">
    <property type="entry name" value="Zn2Cys6_DnaBD"/>
</dbReference>
<evidence type="ECO:0000256" key="2">
    <source>
        <dbReference type="SAM" id="MobiDB-lite"/>
    </source>
</evidence>
<dbReference type="Pfam" id="PF04082">
    <property type="entry name" value="Fungal_trans"/>
    <property type="match status" value="1"/>
</dbReference>
<dbReference type="GO" id="GO:0000981">
    <property type="term" value="F:DNA-binding transcription factor activity, RNA polymerase II-specific"/>
    <property type="evidence" value="ECO:0007669"/>
    <property type="project" value="InterPro"/>
</dbReference>
<dbReference type="SMART" id="SM00906">
    <property type="entry name" value="Fungal_trans"/>
    <property type="match status" value="1"/>
</dbReference>
<dbReference type="EMBL" id="JAELUR010000003">
    <property type="protein sequence ID" value="KAG7434086.1"/>
    <property type="molecule type" value="Genomic_DNA"/>
</dbReference>
<gene>
    <name evidence="4" type="ORF">Forpi1262_v003833</name>
</gene>
<dbReference type="AlphaFoldDB" id="A0A8J5PPP5"/>
<evidence type="ECO:0000259" key="3">
    <source>
        <dbReference type="SMART" id="SM00906"/>
    </source>
</evidence>
<proteinExistence type="predicted"/>
<dbReference type="CDD" id="cd00067">
    <property type="entry name" value="GAL4"/>
    <property type="match status" value="1"/>
</dbReference>
<accession>A0A8J5PPP5</accession>
<keyword evidence="1" id="KW-0539">Nucleus</keyword>
<feature type="domain" description="Xylanolytic transcriptional activator regulatory" evidence="3">
    <location>
        <begin position="233"/>
        <end position="306"/>
    </location>
</feature>
<name>A0A8J5PPP5_FUSOX</name>